<evidence type="ECO:0000259" key="8">
    <source>
        <dbReference type="Pfam" id="PF00535"/>
    </source>
</evidence>
<evidence type="ECO:0000259" key="9">
    <source>
        <dbReference type="Pfam" id="PF04138"/>
    </source>
</evidence>
<dbReference type="InterPro" id="IPR050256">
    <property type="entry name" value="Glycosyltransferase_2"/>
</dbReference>
<evidence type="ECO:0000256" key="3">
    <source>
        <dbReference type="ARBA" id="ARBA00022692"/>
    </source>
</evidence>
<dbReference type="InterPro" id="IPR001173">
    <property type="entry name" value="Glyco_trans_2-like"/>
</dbReference>
<keyword evidence="3 7" id="KW-0812">Transmembrane</keyword>
<dbReference type="GO" id="GO:0016020">
    <property type="term" value="C:membrane"/>
    <property type="evidence" value="ECO:0007669"/>
    <property type="project" value="UniProtKB-SubCell"/>
</dbReference>
<feature type="domain" description="GtrA/DPMS transmembrane" evidence="9">
    <location>
        <begin position="220"/>
        <end position="334"/>
    </location>
</feature>
<dbReference type="CDD" id="cd04179">
    <property type="entry name" value="DPM_DPG-synthase_like"/>
    <property type="match status" value="1"/>
</dbReference>
<evidence type="ECO:0000256" key="6">
    <source>
        <dbReference type="SAM" id="MobiDB-lite"/>
    </source>
</evidence>
<feature type="transmembrane region" description="Helical" evidence="7">
    <location>
        <begin position="285"/>
        <end position="311"/>
    </location>
</feature>
<evidence type="ECO:0000256" key="5">
    <source>
        <dbReference type="ARBA" id="ARBA00023136"/>
    </source>
</evidence>
<feature type="region of interest" description="Disordered" evidence="6">
    <location>
        <begin position="343"/>
        <end position="373"/>
    </location>
</feature>
<dbReference type="AlphaFoldDB" id="A0A7Y6A467"/>
<gene>
    <name evidence="10" type="ORF">HP550_15115</name>
</gene>
<dbReference type="PANTHER" id="PTHR48090:SF7">
    <property type="entry name" value="RFBJ PROTEIN"/>
    <property type="match status" value="1"/>
</dbReference>
<evidence type="ECO:0000256" key="1">
    <source>
        <dbReference type="ARBA" id="ARBA00004141"/>
    </source>
</evidence>
<reference evidence="10 11" key="1">
    <citation type="submission" date="2020-05" db="EMBL/GenBank/DDBJ databases">
        <title>Genome Sequencing of Type Strains.</title>
        <authorList>
            <person name="Lemaire J.F."/>
            <person name="Inderbitzin P."/>
            <person name="Gregorio O.A."/>
            <person name="Collins S.B."/>
            <person name="Wespe N."/>
            <person name="Knight-Connoni V."/>
        </authorList>
    </citation>
    <scope>NUCLEOTIDE SEQUENCE [LARGE SCALE GENOMIC DNA]</scope>
    <source>
        <strain evidence="10 11">ATCC 25174</strain>
    </source>
</reference>
<comment type="similarity">
    <text evidence="2">Belongs to the glycosyltransferase 2 family.</text>
</comment>
<keyword evidence="4 7" id="KW-1133">Transmembrane helix</keyword>
<dbReference type="Pfam" id="PF00535">
    <property type="entry name" value="Glycos_transf_2"/>
    <property type="match status" value="1"/>
</dbReference>
<feature type="transmembrane region" description="Helical" evidence="7">
    <location>
        <begin position="246"/>
        <end position="264"/>
    </location>
</feature>
<proteinExistence type="inferred from homology"/>
<keyword evidence="5 7" id="KW-0472">Membrane</keyword>
<keyword evidence="10" id="KW-0808">Transferase</keyword>
<evidence type="ECO:0000256" key="7">
    <source>
        <dbReference type="SAM" id="Phobius"/>
    </source>
</evidence>
<dbReference type="EMBL" id="JABMCI010000068">
    <property type="protein sequence ID" value="NUU18585.1"/>
    <property type="molecule type" value="Genomic_DNA"/>
</dbReference>
<name>A0A7Y6A467_9CELL</name>
<dbReference type="SUPFAM" id="SSF53448">
    <property type="entry name" value="Nucleotide-diphospho-sugar transferases"/>
    <property type="match status" value="1"/>
</dbReference>
<dbReference type="PANTHER" id="PTHR48090">
    <property type="entry name" value="UNDECAPRENYL-PHOSPHATE 4-DEOXY-4-FORMAMIDO-L-ARABINOSE TRANSFERASE-RELATED"/>
    <property type="match status" value="1"/>
</dbReference>
<protein>
    <submittedName>
        <fullName evidence="10">Bifunctional glycosyltransferase family 2/GtrA family protein</fullName>
    </submittedName>
</protein>
<dbReference type="GO" id="GO:0000271">
    <property type="term" value="P:polysaccharide biosynthetic process"/>
    <property type="evidence" value="ECO:0007669"/>
    <property type="project" value="InterPro"/>
</dbReference>
<dbReference type="Pfam" id="PF04138">
    <property type="entry name" value="GtrA_DPMS_TM"/>
    <property type="match status" value="1"/>
</dbReference>
<sequence>MYVLIPAYEPDDRLVALVASLRCADVDVLVVDDGSGPAYGRTFDEVGALGATVVGYDANRGKGHALKLGFAWLAEHRPGSDVVCADCDGQHLVPDILAVADRVAGGGGAMVLGARRFTGHVPLRSRWGNALTGVLVRAATGLLVHDTQTGLRGYPAAMLGWLRSVEGERFEYELDLLLRASQDGIALEEVEIETVYLDENASSHFRPVIDSARVYAPLLRFSLSSFGSFLVDTLTLLALFSVTGALLPSVVAARVLSSSVNFVANRRLVFAGGRAKSLRAAAAQYGVLAVTMLAANFGVLTALTSVGIALLPAKVLTEAALFAASYQLQRTVVFAAPGRSVTARPAAPAPRTGSAAGSVSSHPAAPSRAPSIP</sequence>
<evidence type="ECO:0000256" key="2">
    <source>
        <dbReference type="ARBA" id="ARBA00006739"/>
    </source>
</evidence>
<evidence type="ECO:0000256" key="4">
    <source>
        <dbReference type="ARBA" id="ARBA00022989"/>
    </source>
</evidence>
<dbReference type="Proteomes" id="UP000565724">
    <property type="component" value="Unassembled WGS sequence"/>
</dbReference>
<dbReference type="InterPro" id="IPR007267">
    <property type="entry name" value="GtrA_DPMS_TM"/>
</dbReference>
<evidence type="ECO:0000313" key="11">
    <source>
        <dbReference type="Proteomes" id="UP000565724"/>
    </source>
</evidence>
<evidence type="ECO:0000313" key="10">
    <source>
        <dbReference type="EMBL" id="NUU18585.1"/>
    </source>
</evidence>
<dbReference type="GO" id="GO:0016740">
    <property type="term" value="F:transferase activity"/>
    <property type="evidence" value="ECO:0007669"/>
    <property type="project" value="UniProtKB-KW"/>
</dbReference>
<dbReference type="Gene3D" id="3.90.550.10">
    <property type="entry name" value="Spore Coat Polysaccharide Biosynthesis Protein SpsA, Chain A"/>
    <property type="match status" value="1"/>
</dbReference>
<comment type="subcellular location">
    <subcellularLocation>
        <location evidence="1">Membrane</location>
        <topology evidence="1">Multi-pass membrane protein</topology>
    </subcellularLocation>
</comment>
<accession>A0A7Y6A467</accession>
<comment type="caution">
    <text evidence="10">The sequence shown here is derived from an EMBL/GenBank/DDBJ whole genome shotgun (WGS) entry which is preliminary data.</text>
</comment>
<dbReference type="InterPro" id="IPR029044">
    <property type="entry name" value="Nucleotide-diphossugar_trans"/>
</dbReference>
<keyword evidence="11" id="KW-1185">Reference proteome</keyword>
<feature type="domain" description="Glycosyltransferase 2-like" evidence="8">
    <location>
        <begin position="3"/>
        <end position="129"/>
    </location>
</feature>
<organism evidence="10 11">
    <name type="scientific">Cellulomonas humilata</name>
    <dbReference type="NCBI Taxonomy" id="144055"/>
    <lineage>
        <taxon>Bacteria</taxon>
        <taxon>Bacillati</taxon>
        <taxon>Actinomycetota</taxon>
        <taxon>Actinomycetes</taxon>
        <taxon>Micrococcales</taxon>
        <taxon>Cellulomonadaceae</taxon>
        <taxon>Cellulomonas</taxon>
    </lineage>
</organism>